<evidence type="ECO:0000256" key="4">
    <source>
        <dbReference type="ARBA" id="ARBA00022614"/>
    </source>
</evidence>
<feature type="transmembrane region" description="Helical" evidence="14">
    <location>
        <begin position="703"/>
        <end position="721"/>
    </location>
</feature>
<dbReference type="PROSITE" id="PS51450">
    <property type="entry name" value="LRR"/>
    <property type="match status" value="2"/>
</dbReference>
<dbReference type="PRINTS" id="PR00019">
    <property type="entry name" value="LEURICHRPT"/>
</dbReference>
<evidence type="ECO:0000256" key="2">
    <source>
        <dbReference type="ARBA" id="ARBA00009634"/>
    </source>
</evidence>
<accession>A0A8T3CY85</accession>
<evidence type="ECO:0000256" key="13">
    <source>
        <dbReference type="ARBA" id="ARBA00023198"/>
    </source>
</evidence>
<comment type="similarity">
    <text evidence="2">Belongs to the Toll-like receptor family.</text>
</comment>
<dbReference type="Gene3D" id="3.80.10.10">
    <property type="entry name" value="Ribonuclease Inhibitor"/>
    <property type="match status" value="1"/>
</dbReference>
<keyword evidence="3" id="KW-0399">Innate immunity</keyword>
<dbReference type="EMBL" id="JAERUA010000018">
    <property type="protein sequence ID" value="KAI1887585.1"/>
    <property type="molecule type" value="Genomic_DNA"/>
</dbReference>
<evidence type="ECO:0000313" key="18">
    <source>
        <dbReference type="Proteomes" id="UP000829720"/>
    </source>
</evidence>
<comment type="subcellular location">
    <subcellularLocation>
        <location evidence="1">Membrane</location>
        <topology evidence="1">Single-pass type I membrane protein</topology>
    </subcellularLocation>
</comment>
<dbReference type="GO" id="GO:0002224">
    <property type="term" value="P:toll-like receptor signaling pathway"/>
    <property type="evidence" value="ECO:0007669"/>
    <property type="project" value="TreeGrafter"/>
</dbReference>
<keyword evidence="9 14" id="KW-1133">Transmembrane helix</keyword>
<dbReference type="OrthoDB" id="676979at2759"/>
<keyword evidence="6 15" id="KW-0732">Signal</keyword>
<name>A0A8T3CY85_9TELE</name>
<keyword evidence="4" id="KW-0433">Leucine-rich repeat</keyword>
<keyword evidence="8" id="KW-0391">Immunity</keyword>
<evidence type="ECO:0000256" key="1">
    <source>
        <dbReference type="ARBA" id="ARBA00004479"/>
    </source>
</evidence>
<dbReference type="Pfam" id="PF13855">
    <property type="entry name" value="LRR_8"/>
    <property type="match status" value="5"/>
</dbReference>
<evidence type="ECO:0000256" key="12">
    <source>
        <dbReference type="ARBA" id="ARBA00023180"/>
    </source>
</evidence>
<dbReference type="InterPro" id="IPR032675">
    <property type="entry name" value="LRR_dom_sf"/>
</dbReference>
<dbReference type="SUPFAM" id="SSF52058">
    <property type="entry name" value="L domain-like"/>
    <property type="match status" value="2"/>
</dbReference>
<dbReference type="SMART" id="SM00365">
    <property type="entry name" value="LRR_SD22"/>
    <property type="match status" value="7"/>
</dbReference>
<dbReference type="PRINTS" id="PR01537">
    <property type="entry name" value="INTRLKN1R1F"/>
</dbReference>
<dbReference type="Pfam" id="PF01582">
    <property type="entry name" value="TIR"/>
    <property type="match status" value="1"/>
</dbReference>
<dbReference type="SUPFAM" id="SSF52200">
    <property type="entry name" value="Toll/Interleukin receptor TIR domain"/>
    <property type="match status" value="1"/>
</dbReference>
<evidence type="ECO:0000256" key="7">
    <source>
        <dbReference type="ARBA" id="ARBA00022737"/>
    </source>
</evidence>
<protein>
    <recommendedName>
        <fullName evidence="16">TIR domain-containing protein</fullName>
    </recommendedName>
</protein>
<dbReference type="GO" id="GO:0038023">
    <property type="term" value="F:signaling receptor activity"/>
    <property type="evidence" value="ECO:0007669"/>
    <property type="project" value="TreeGrafter"/>
</dbReference>
<evidence type="ECO:0000256" key="5">
    <source>
        <dbReference type="ARBA" id="ARBA00022692"/>
    </source>
</evidence>
<dbReference type="PANTHER" id="PTHR24365">
    <property type="entry name" value="TOLL-LIKE RECEPTOR"/>
    <property type="match status" value="1"/>
</dbReference>
<evidence type="ECO:0000313" key="17">
    <source>
        <dbReference type="EMBL" id="KAI1887585.1"/>
    </source>
</evidence>
<evidence type="ECO:0000256" key="11">
    <source>
        <dbReference type="ARBA" id="ARBA00023170"/>
    </source>
</evidence>
<keyword evidence="13" id="KW-0395">Inflammatory response</keyword>
<dbReference type="PANTHER" id="PTHR24365:SF524">
    <property type="entry name" value="TOLL-LIKE RECEPTOR 3"/>
    <property type="match status" value="1"/>
</dbReference>
<dbReference type="FunFam" id="3.80.10.10:FF:000137">
    <property type="entry name" value="Toll-like receptor 3"/>
    <property type="match status" value="1"/>
</dbReference>
<gene>
    <name evidence="17" type="ORF">AGOR_G00191820</name>
</gene>
<comment type="caution">
    <text evidence="17">The sequence shown here is derived from an EMBL/GenBank/DDBJ whole genome shotgun (WGS) entry which is preliminary data.</text>
</comment>
<reference evidence="17" key="1">
    <citation type="submission" date="2021-01" db="EMBL/GenBank/DDBJ databases">
        <authorList>
            <person name="Zahm M."/>
            <person name="Roques C."/>
            <person name="Cabau C."/>
            <person name="Klopp C."/>
            <person name="Donnadieu C."/>
            <person name="Jouanno E."/>
            <person name="Lampietro C."/>
            <person name="Louis A."/>
            <person name="Herpin A."/>
            <person name="Echchiki A."/>
            <person name="Berthelot C."/>
            <person name="Parey E."/>
            <person name="Roest-Crollius H."/>
            <person name="Braasch I."/>
            <person name="Postlethwait J."/>
            <person name="Bobe J."/>
            <person name="Montfort J."/>
            <person name="Bouchez O."/>
            <person name="Begum T."/>
            <person name="Mejri S."/>
            <person name="Adams A."/>
            <person name="Chen W.-J."/>
            <person name="Guiguen Y."/>
        </authorList>
    </citation>
    <scope>NUCLEOTIDE SEQUENCE</scope>
    <source>
        <tissue evidence="17">Blood</tissue>
    </source>
</reference>
<feature type="chain" id="PRO_5035776607" description="TIR domain-containing protein" evidence="15">
    <location>
        <begin position="20"/>
        <end position="901"/>
    </location>
</feature>
<evidence type="ECO:0000256" key="15">
    <source>
        <dbReference type="SAM" id="SignalP"/>
    </source>
</evidence>
<dbReference type="SMART" id="SM00255">
    <property type="entry name" value="TIR"/>
    <property type="match status" value="1"/>
</dbReference>
<keyword evidence="10 14" id="KW-0472">Membrane</keyword>
<dbReference type="SMART" id="SM00364">
    <property type="entry name" value="LRR_BAC"/>
    <property type="match status" value="4"/>
</dbReference>
<dbReference type="AlphaFoldDB" id="A0A8T3CY85"/>
<dbReference type="Gene3D" id="3.40.50.10140">
    <property type="entry name" value="Toll/interleukin-1 receptor homology (TIR) domain"/>
    <property type="match status" value="1"/>
</dbReference>
<feature type="signal peptide" evidence="15">
    <location>
        <begin position="1"/>
        <end position="19"/>
    </location>
</feature>
<dbReference type="InterPro" id="IPR035897">
    <property type="entry name" value="Toll_tir_struct_dom_sf"/>
</dbReference>
<evidence type="ECO:0000256" key="6">
    <source>
        <dbReference type="ARBA" id="ARBA00022729"/>
    </source>
</evidence>
<dbReference type="InterPro" id="IPR000157">
    <property type="entry name" value="TIR_dom"/>
</dbReference>
<dbReference type="GO" id="GO:0006954">
    <property type="term" value="P:inflammatory response"/>
    <property type="evidence" value="ECO:0007669"/>
    <property type="project" value="UniProtKB-KW"/>
</dbReference>
<dbReference type="InterPro" id="IPR003591">
    <property type="entry name" value="Leu-rich_rpt_typical-subtyp"/>
</dbReference>
<evidence type="ECO:0000256" key="10">
    <source>
        <dbReference type="ARBA" id="ARBA00023136"/>
    </source>
</evidence>
<keyword evidence="18" id="KW-1185">Reference proteome</keyword>
<evidence type="ECO:0000256" key="8">
    <source>
        <dbReference type="ARBA" id="ARBA00022859"/>
    </source>
</evidence>
<dbReference type="InterPro" id="IPR000483">
    <property type="entry name" value="Cys-rich_flank_reg_C"/>
</dbReference>
<evidence type="ECO:0000256" key="9">
    <source>
        <dbReference type="ARBA" id="ARBA00022989"/>
    </source>
</evidence>
<dbReference type="SMART" id="SM00082">
    <property type="entry name" value="LRRCT"/>
    <property type="match status" value="1"/>
</dbReference>
<dbReference type="GO" id="GO:0045087">
    <property type="term" value="P:innate immune response"/>
    <property type="evidence" value="ECO:0007669"/>
    <property type="project" value="UniProtKB-KW"/>
</dbReference>
<sequence length="901" mass="101456">MKAESFLILNFLLALPTQSSFHLTQKNVACEIKDQTADCSHLSLNEIPNNLPTNITRLDVSHNRLRGLPGPSLARYSRLLCLNAGYNSITRLDGDMCLVLPFLRTLNVQHNEVHLLTDKDFRHCSNLTHLNLSFNRLKLQGEPFWPLQGLTALDVSNNSLSSARLGSLPQLWSLETLSLSGNFIKTLSRNDFSYLSNSSLQSLALLSIPLKKLEPGCFQPIRGLRDLVMDGSTLSLQLLTKLSQELSGTEIRSLSVQKVKLETLNNDTFWGLNNTNLTSLDLSSNSLVHFTGSPFQWLGALETLSLVQNNLKQLTSSTFIGLGNLRVMNLTKALVKTHSSYPIIDDFSFSPLVRLETLLMGSTAFRQVTADLFSGLESLRYLSLSRSRIDLQTVSNATFLSLSRSPLRTLDLSGTEISRLEPGAFSGLGNLTTLLLGYNHISQPLTGEEFLGLHRLEVLNMYYNWKIILTPTSFACVSNLRSLSLGRSQVQNLEFEPSPFQPLRNLSILDLSNNNIANLKVGLLDGLDDLRVLRLQHNNLQRVWKSANPGGPVLFLQGLSNLEILELDNNGLDEIPVEGLRGLTRLQELSLAGNVLDHLRDSIFDDLVSLRVLRLQRNLVTSVPPGVFSLAFHNLSVLNMEYNPFDCTCESILWFVEWLNATNASVPLLASEYICNTPPAYFNQSVSYFDGLSCKDLALFESLYVLSCSLVLITMVTAFLFRFQGWRIQFYWNVLVSRTLGLTEPDHGEARFEYDAYLIYAAGDMEWVKRNMLLLEEDKGYSFCMEDRDFVPGNSRLESIVETMRSSRKIVFIVTDNLLRDPWCRQYKVHQAMHQVIEDSRDSVVLVLLEDIPDHRLARTLLIRKGMLKSHCVLQWPVQRERVPAFRHKLQVALGSSNAVP</sequence>
<proteinExistence type="inferred from homology"/>
<keyword evidence="5 14" id="KW-0812">Transmembrane</keyword>
<feature type="domain" description="TIR" evidence="16">
    <location>
        <begin position="752"/>
        <end position="894"/>
    </location>
</feature>
<keyword evidence="12" id="KW-0325">Glycoprotein</keyword>
<evidence type="ECO:0000259" key="16">
    <source>
        <dbReference type="PROSITE" id="PS50104"/>
    </source>
</evidence>
<evidence type="ECO:0000256" key="14">
    <source>
        <dbReference type="SAM" id="Phobius"/>
    </source>
</evidence>
<dbReference type="Proteomes" id="UP000829720">
    <property type="component" value="Unassembled WGS sequence"/>
</dbReference>
<evidence type="ECO:0000256" key="3">
    <source>
        <dbReference type="ARBA" id="ARBA00022588"/>
    </source>
</evidence>
<dbReference type="Pfam" id="PF17968">
    <property type="entry name" value="Tlr3_TMD"/>
    <property type="match status" value="1"/>
</dbReference>
<dbReference type="InterPro" id="IPR041015">
    <property type="entry name" value="TLR3_TMD"/>
</dbReference>
<dbReference type="InterPro" id="IPR001611">
    <property type="entry name" value="Leu-rich_rpt"/>
</dbReference>
<dbReference type="SMART" id="SM00369">
    <property type="entry name" value="LRR_TYP"/>
    <property type="match status" value="16"/>
</dbReference>
<organism evidence="17 18">
    <name type="scientific">Albula goreensis</name>
    <dbReference type="NCBI Taxonomy" id="1534307"/>
    <lineage>
        <taxon>Eukaryota</taxon>
        <taxon>Metazoa</taxon>
        <taxon>Chordata</taxon>
        <taxon>Craniata</taxon>
        <taxon>Vertebrata</taxon>
        <taxon>Euteleostomi</taxon>
        <taxon>Actinopterygii</taxon>
        <taxon>Neopterygii</taxon>
        <taxon>Teleostei</taxon>
        <taxon>Albuliformes</taxon>
        <taxon>Albulidae</taxon>
        <taxon>Albula</taxon>
    </lineage>
</organism>
<dbReference type="GO" id="GO:0005886">
    <property type="term" value="C:plasma membrane"/>
    <property type="evidence" value="ECO:0007669"/>
    <property type="project" value="TreeGrafter"/>
</dbReference>
<keyword evidence="7" id="KW-0677">Repeat</keyword>
<dbReference type="PROSITE" id="PS50104">
    <property type="entry name" value="TIR"/>
    <property type="match status" value="1"/>
</dbReference>
<keyword evidence="11" id="KW-0675">Receptor</keyword>